<evidence type="ECO:0000313" key="2">
    <source>
        <dbReference type="EMBL" id="MBM7837405.1"/>
    </source>
</evidence>
<dbReference type="Proteomes" id="UP001179280">
    <property type="component" value="Unassembled WGS sequence"/>
</dbReference>
<evidence type="ECO:0000313" key="3">
    <source>
        <dbReference type="Proteomes" id="UP001179280"/>
    </source>
</evidence>
<organism evidence="2 3">
    <name type="scientific">Shouchella xiaoxiensis</name>
    <dbReference type="NCBI Taxonomy" id="766895"/>
    <lineage>
        <taxon>Bacteria</taxon>
        <taxon>Bacillati</taxon>
        <taxon>Bacillota</taxon>
        <taxon>Bacilli</taxon>
        <taxon>Bacillales</taxon>
        <taxon>Bacillaceae</taxon>
        <taxon>Shouchella</taxon>
    </lineage>
</organism>
<evidence type="ECO:0000256" key="1">
    <source>
        <dbReference type="SAM" id="Phobius"/>
    </source>
</evidence>
<keyword evidence="3" id="KW-1185">Reference proteome</keyword>
<comment type="caution">
    <text evidence="2">The sequence shown here is derived from an EMBL/GenBank/DDBJ whole genome shotgun (WGS) entry which is preliminary data.</text>
</comment>
<gene>
    <name evidence="2" type="ORF">JOC54_000636</name>
</gene>
<accession>A0ABS2SRE7</accession>
<dbReference type="RefSeq" id="WP_158332303.1">
    <property type="nucleotide sequence ID" value="NZ_JAFBCV010000001.1"/>
</dbReference>
<keyword evidence="1" id="KW-0472">Membrane</keyword>
<sequence length="48" mass="5179">MEPIVWIIIALVVFSILAGVTKAMVRTLFTIAAVVVLVILILQLVGVM</sequence>
<reference evidence="2" key="1">
    <citation type="submission" date="2021-01" db="EMBL/GenBank/DDBJ databases">
        <title>Genomic Encyclopedia of Type Strains, Phase IV (KMG-IV): sequencing the most valuable type-strain genomes for metagenomic binning, comparative biology and taxonomic classification.</title>
        <authorList>
            <person name="Goeker M."/>
        </authorList>
    </citation>
    <scope>NUCLEOTIDE SEQUENCE</scope>
    <source>
        <strain evidence="2">DSM 21943</strain>
    </source>
</reference>
<name>A0ABS2SRE7_9BACI</name>
<keyword evidence="1" id="KW-1133">Transmembrane helix</keyword>
<keyword evidence="1" id="KW-0812">Transmembrane</keyword>
<dbReference type="EMBL" id="JAFBCV010000001">
    <property type="protein sequence ID" value="MBM7837405.1"/>
    <property type="molecule type" value="Genomic_DNA"/>
</dbReference>
<feature type="transmembrane region" description="Helical" evidence="1">
    <location>
        <begin position="28"/>
        <end position="47"/>
    </location>
</feature>
<protein>
    <submittedName>
        <fullName evidence="2">Uncharacterized protein</fullName>
    </submittedName>
</protein>
<proteinExistence type="predicted"/>